<dbReference type="OrthoDB" id="547419at2"/>
<proteinExistence type="predicted"/>
<dbReference type="InterPro" id="IPR027417">
    <property type="entry name" value="P-loop_NTPase"/>
</dbReference>
<protein>
    <submittedName>
        <fullName evidence="1">Uncharacterized protein</fullName>
    </submittedName>
</protein>
<dbReference type="AlphaFoldDB" id="A0A1E3GWL0"/>
<keyword evidence="2" id="KW-1185">Reference proteome</keyword>
<organism evidence="1 2">
    <name type="scientific">Methylobrevis pamukkalensis</name>
    <dbReference type="NCBI Taxonomy" id="1439726"/>
    <lineage>
        <taxon>Bacteria</taxon>
        <taxon>Pseudomonadati</taxon>
        <taxon>Pseudomonadota</taxon>
        <taxon>Alphaproteobacteria</taxon>
        <taxon>Hyphomicrobiales</taxon>
        <taxon>Pleomorphomonadaceae</taxon>
        <taxon>Methylobrevis</taxon>
    </lineage>
</organism>
<evidence type="ECO:0000313" key="2">
    <source>
        <dbReference type="Proteomes" id="UP000094622"/>
    </source>
</evidence>
<dbReference type="EMBL" id="MCRJ01000179">
    <property type="protein sequence ID" value="ODN68443.1"/>
    <property type="molecule type" value="Genomic_DNA"/>
</dbReference>
<gene>
    <name evidence="1" type="ORF">A6302_04260</name>
</gene>
<reference evidence="1 2" key="1">
    <citation type="submission" date="2016-07" db="EMBL/GenBank/DDBJ databases">
        <title>Draft Genome Sequence of Methylobrevis pamukkalensis PK2.</title>
        <authorList>
            <person name="Vasilenko O.V."/>
            <person name="Doronina N.V."/>
            <person name="Shmareva M.N."/>
            <person name="Tarlachkov S.V."/>
            <person name="Mustakhimov I."/>
            <person name="Trotsenko Y.A."/>
        </authorList>
    </citation>
    <scope>NUCLEOTIDE SEQUENCE [LARGE SCALE GENOMIC DNA]</scope>
    <source>
        <strain evidence="1 2">PK2</strain>
    </source>
</reference>
<dbReference type="RefSeq" id="WP_141703968.1">
    <property type="nucleotide sequence ID" value="NZ_MCRJ01000179.1"/>
</dbReference>
<name>A0A1E3GWL0_9HYPH</name>
<dbReference type="SUPFAM" id="SSF52540">
    <property type="entry name" value="P-loop containing nucleoside triphosphate hydrolases"/>
    <property type="match status" value="1"/>
</dbReference>
<dbReference type="Proteomes" id="UP000094622">
    <property type="component" value="Unassembled WGS sequence"/>
</dbReference>
<accession>A0A1E3GWL0</accession>
<sequence length="371" mass="40824">MAERRGIVHIGMPRTGTTTFQRLLHDQRAGLERRGLLYPDLTPPGDARIHLNHQPLGEVLDGRRGVADRAAMLARLEADLAATSAEIVILSYEGFCHAAGAAAVLADLLRRHGFRPETAVTVKPQAEYLNSRYTKQMQFLQETRDFRGFFRRAFRDRKLDYARLVLPFADTLGGPLHLVPLRDHRSQAPLIERLLAELDLADRIGDLVLKAGGDLVENPSAGPLAIEAERRLAILGAGHGLGEGAREATRLLEDEVARRGLDRGSFAGVDAEMQAIVADHWRASCEALARRAWGCAWEDRVAPAAPRPVNEIARLGADRETEALLAELVAWTSDQVGFAPRGPLRRRIDAVEAAAGAGLRRMLRRARARRG</sequence>
<comment type="caution">
    <text evidence="1">The sequence shown here is derived from an EMBL/GenBank/DDBJ whole genome shotgun (WGS) entry which is preliminary data.</text>
</comment>
<evidence type="ECO:0000313" key="1">
    <source>
        <dbReference type="EMBL" id="ODN68443.1"/>
    </source>
</evidence>